<dbReference type="PANTHER" id="PTHR48014:SF21">
    <property type="entry name" value="SERINE_THREONINE-PROTEIN KINASE FRAY2"/>
    <property type="match status" value="1"/>
</dbReference>
<dbReference type="InterPro" id="IPR000719">
    <property type="entry name" value="Prot_kinase_dom"/>
</dbReference>
<dbReference type="PROSITE" id="PS50011">
    <property type="entry name" value="PROTEIN_KINASE_DOM"/>
    <property type="match status" value="1"/>
</dbReference>
<dbReference type="SUPFAM" id="SSF56112">
    <property type="entry name" value="Protein kinase-like (PK-like)"/>
    <property type="match status" value="1"/>
</dbReference>
<dbReference type="InterPro" id="IPR011009">
    <property type="entry name" value="Kinase-like_dom_sf"/>
</dbReference>
<comment type="caution">
    <text evidence="3">The sequence shown here is derived from an EMBL/GenBank/DDBJ whole genome shotgun (WGS) entry which is preliminary data.</text>
</comment>
<evidence type="ECO:0000313" key="3">
    <source>
        <dbReference type="EMBL" id="GBM19500.1"/>
    </source>
</evidence>
<protein>
    <submittedName>
        <fullName evidence="3">STE20-related kinase adapter protein alpha</fullName>
    </submittedName>
</protein>
<proteinExistence type="inferred from homology"/>
<dbReference type="GO" id="GO:0004672">
    <property type="term" value="F:protein kinase activity"/>
    <property type="evidence" value="ECO:0007669"/>
    <property type="project" value="InterPro"/>
</dbReference>
<dbReference type="Proteomes" id="UP000499080">
    <property type="component" value="Unassembled WGS sequence"/>
</dbReference>
<evidence type="ECO:0000313" key="4">
    <source>
        <dbReference type="Proteomes" id="UP000499080"/>
    </source>
</evidence>
<organism evidence="3 4">
    <name type="scientific">Araneus ventricosus</name>
    <name type="common">Orbweaver spider</name>
    <name type="synonym">Epeira ventricosa</name>
    <dbReference type="NCBI Taxonomy" id="182803"/>
    <lineage>
        <taxon>Eukaryota</taxon>
        <taxon>Metazoa</taxon>
        <taxon>Ecdysozoa</taxon>
        <taxon>Arthropoda</taxon>
        <taxon>Chelicerata</taxon>
        <taxon>Arachnida</taxon>
        <taxon>Araneae</taxon>
        <taxon>Araneomorphae</taxon>
        <taxon>Entelegynae</taxon>
        <taxon>Araneoidea</taxon>
        <taxon>Araneidae</taxon>
        <taxon>Araneus</taxon>
    </lineage>
</organism>
<dbReference type="Gene3D" id="3.30.200.20">
    <property type="entry name" value="Phosphorylase Kinase, domain 1"/>
    <property type="match status" value="1"/>
</dbReference>
<dbReference type="Pfam" id="PF00069">
    <property type="entry name" value="Pkinase"/>
    <property type="match status" value="1"/>
</dbReference>
<comment type="similarity">
    <text evidence="1">Belongs to the protein kinase superfamily. STE Ser/Thr protein kinase family. STE20 subfamily.</text>
</comment>
<dbReference type="InterPro" id="IPR047173">
    <property type="entry name" value="STRAD_A/B-like"/>
</dbReference>
<dbReference type="PANTHER" id="PTHR48014">
    <property type="entry name" value="SERINE/THREONINE-PROTEIN KINASE FRAY2"/>
    <property type="match status" value="1"/>
</dbReference>
<name>A0A4Y2DRP8_ARAVE</name>
<accession>A0A4Y2DRP8</accession>
<dbReference type="GO" id="GO:0043539">
    <property type="term" value="F:protein serine/threonine kinase activator activity"/>
    <property type="evidence" value="ECO:0007669"/>
    <property type="project" value="InterPro"/>
</dbReference>
<dbReference type="GO" id="GO:0006611">
    <property type="term" value="P:protein export from nucleus"/>
    <property type="evidence" value="ECO:0007669"/>
    <property type="project" value="TreeGrafter"/>
</dbReference>
<feature type="domain" description="Protein kinase" evidence="2">
    <location>
        <begin position="55"/>
        <end position="342"/>
    </location>
</feature>
<reference evidence="3 4" key="1">
    <citation type="journal article" date="2019" name="Sci. Rep.">
        <title>Orb-weaving spider Araneus ventricosus genome elucidates the spidroin gene catalogue.</title>
        <authorList>
            <person name="Kono N."/>
            <person name="Nakamura H."/>
            <person name="Ohtoshi R."/>
            <person name="Moran D.A.P."/>
            <person name="Shinohara A."/>
            <person name="Yoshida Y."/>
            <person name="Fujiwara M."/>
            <person name="Mori M."/>
            <person name="Tomita M."/>
            <person name="Arakawa K."/>
        </authorList>
    </citation>
    <scope>NUCLEOTIDE SEQUENCE [LARGE SCALE GENOMIC DNA]</scope>
</reference>
<keyword evidence="3" id="KW-0808">Transferase</keyword>
<dbReference type="OrthoDB" id="840771at2759"/>
<dbReference type="GO" id="GO:1902554">
    <property type="term" value="C:serine/threonine protein kinase complex"/>
    <property type="evidence" value="ECO:0007669"/>
    <property type="project" value="TreeGrafter"/>
</dbReference>
<dbReference type="AlphaFoldDB" id="A0A4Y2DRP8"/>
<dbReference type="EMBL" id="BGPR01000424">
    <property type="protein sequence ID" value="GBM19500.1"/>
    <property type="molecule type" value="Genomic_DNA"/>
</dbReference>
<dbReference type="Gene3D" id="1.10.510.10">
    <property type="entry name" value="Transferase(Phosphotransferase) domain 1"/>
    <property type="match status" value="1"/>
</dbReference>
<evidence type="ECO:0000256" key="1">
    <source>
        <dbReference type="ARBA" id="ARBA00008874"/>
    </source>
</evidence>
<gene>
    <name evidence="3" type="primary">STRADA</name>
    <name evidence="3" type="ORF">AVEN_259394_1</name>
</gene>
<dbReference type="GO" id="GO:0005524">
    <property type="term" value="F:ATP binding"/>
    <property type="evidence" value="ECO:0007669"/>
    <property type="project" value="InterPro"/>
</dbReference>
<sequence>MSCLPDCGCPKGVQETTVEGDIAHDESAYRPLSESIPLLPKDSTMITYEADASQYALLAIIGKGLREAATISAAQHIPTGQKVAVRRINLDSCPEDVTYVQKEILVTRQLRHENLLPYFCSFVYQNEVWAIMPLMTYGSARDIMYSHFSDGLPELAIGLILKDILAALDYVHKRGYIHRSVKASHILISSSGRALLSGMRYSCNVINNGKWQSVIHSFPPDSVTNLNWLSPELLEQNLMGYNAKSDVYSLGITACELANGIVPFAEMPPTQMLLEKLQGYHPRPLDARTYYDNDETQSQNHLGDAYRIRQFSDSFHIFTELCLQRDPNRRPTAAQLLRHLFIKQSKKSNIALQDILAMVTPISDHITLPKEDGDKLSLENKFQDLTLSDPWNF</sequence>
<keyword evidence="3" id="KW-0418">Kinase</keyword>
<keyword evidence="4" id="KW-1185">Reference proteome</keyword>
<evidence type="ECO:0000259" key="2">
    <source>
        <dbReference type="PROSITE" id="PS50011"/>
    </source>
</evidence>